<keyword evidence="4 6" id="KW-1133">Transmembrane helix</keyword>
<dbReference type="KEGG" id="plut:EI981_09210"/>
<evidence type="ECO:0000256" key="5">
    <source>
        <dbReference type="ARBA" id="ARBA00023136"/>
    </source>
</evidence>
<dbReference type="EMBL" id="CP034346">
    <property type="protein sequence ID" value="AZS14612.1"/>
    <property type="molecule type" value="Genomic_DNA"/>
</dbReference>
<evidence type="ECO:0000256" key="2">
    <source>
        <dbReference type="ARBA" id="ARBA00007375"/>
    </source>
</evidence>
<evidence type="ECO:0000256" key="1">
    <source>
        <dbReference type="ARBA" id="ARBA00004141"/>
    </source>
</evidence>
<feature type="transmembrane region" description="Helical" evidence="6">
    <location>
        <begin position="128"/>
        <end position="145"/>
    </location>
</feature>
<evidence type="ECO:0000313" key="8">
    <source>
        <dbReference type="Proteomes" id="UP000270678"/>
    </source>
</evidence>
<gene>
    <name evidence="7" type="ORF">EI981_09210</name>
</gene>
<dbReference type="RefSeq" id="WP_126997434.1">
    <property type="nucleotide sequence ID" value="NZ_CP034346.1"/>
</dbReference>
<comment type="similarity">
    <text evidence="2">Belongs to the TMEM86 family.</text>
</comment>
<dbReference type="Pfam" id="PF07947">
    <property type="entry name" value="YhhN"/>
    <property type="match status" value="1"/>
</dbReference>
<proteinExistence type="inferred from homology"/>
<evidence type="ECO:0000256" key="3">
    <source>
        <dbReference type="ARBA" id="ARBA00022692"/>
    </source>
</evidence>
<dbReference type="OrthoDB" id="5592477at2"/>
<dbReference type="InterPro" id="IPR012506">
    <property type="entry name" value="TMEM86B-like"/>
</dbReference>
<accession>A0A3S9UW99</accession>
<dbReference type="GO" id="GO:0016020">
    <property type="term" value="C:membrane"/>
    <property type="evidence" value="ECO:0007669"/>
    <property type="project" value="UniProtKB-SubCell"/>
</dbReference>
<evidence type="ECO:0000313" key="7">
    <source>
        <dbReference type="EMBL" id="AZS14612.1"/>
    </source>
</evidence>
<evidence type="ECO:0000256" key="6">
    <source>
        <dbReference type="SAM" id="Phobius"/>
    </source>
</evidence>
<dbReference type="PANTHER" id="PTHR31885:SF6">
    <property type="entry name" value="GH04784P"/>
    <property type="match status" value="1"/>
</dbReference>
<dbReference type="AlphaFoldDB" id="A0A3S9UW99"/>
<feature type="transmembrane region" description="Helical" evidence="6">
    <location>
        <begin position="49"/>
        <end position="66"/>
    </location>
</feature>
<dbReference type="GO" id="GO:0016787">
    <property type="term" value="F:hydrolase activity"/>
    <property type="evidence" value="ECO:0007669"/>
    <property type="project" value="TreeGrafter"/>
</dbReference>
<feature type="transmembrane region" description="Helical" evidence="6">
    <location>
        <begin position="177"/>
        <end position="196"/>
    </location>
</feature>
<protein>
    <submittedName>
        <fullName evidence="7">Lysoplasmalogenase</fullName>
    </submittedName>
</protein>
<dbReference type="Proteomes" id="UP000270678">
    <property type="component" value="Chromosome"/>
</dbReference>
<keyword evidence="8" id="KW-1185">Reference proteome</keyword>
<feature type="transmembrane region" description="Helical" evidence="6">
    <location>
        <begin position="96"/>
        <end position="116"/>
    </location>
</feature>
<comment type="subcellular location">
    <subcellularLocation>
        <location evidence="1">Membrane</location>
        <topology evidence="1">Multi-pass membrane protein</topology>
    </subcellularLocation>
</comment>
<sequence length="216" mass="24515">MFKRTLAALILIMGLIYIFVSSALIFKLTPMWLILLYAYLHRSRLDKRYVLLVITGLFFCMLGDGLLSHFVIGLSAFLIGHLFYTAAFITKWKFSWIRLCTIIPFLIYAGIMANQLVRAMQNTDNEGLIIPVMIYLLIILSMGWFSIMSGNIWSMIGSTLFIISDSILAWNKFVSDVTYSGVLIMLTYYTAQFLIANSVGQRGQRTDASNTNSLAR</sequence>
<organism evidence="7 8">
    <name type="scientific">Paenibacillus lutimineralis</name>
    <dbReference type="NCBI Taxonomy" id="2707005"/>
    <lineage>
        <taxon>Bacteria</taxon>
        <taxon>Bacillati</taxon>
        <taxon>Bacillota</taxon>
        <taxon>Bacilli</taxon>
        <taxon>Bacillales</taxon>
        <taxon>Paenibacillaceae</taxon>
        <taxon>Paenibacillus</taxon>
    </lineage>
</organism>
<feature type="transmembrane region" description="Helical" evidence="6">
    <location>
        <begin position="6"/>
        <end position="37"/>
    </location>
</feature>
<evidence type="ECO:0000256" key="4">
    <source>
        <dbReference type="ARBA" id="ARBA00022989"/>
    </source>
</evidence>
<reference evidence="8" key="1">
    <citation type="submission" date="2018-12" db="EMBL/GenBank/DDBJ databases">
        <title>Complete genome sequence of Paenibacillus sp. MBLB1234.</title>
        <authorList>
            <person name="Nam Y.-D."/>
            <person name="Kang J."/>
            <person name="Chung W.-H."/>
            <person name="Park Y.S."/>
        </authorList>
    </citation>
    <scope>NUCLEOTIDE SEQUENCE [LARGE SCALE GENOMIC DNA]</scope>
    <source>
        <strain evidence="8">MBLB1234</strain>
    </source>
</reference>
<dbReference type="PANTHER" id="PTHR31885">
    <property type="entry name" value="GH04784P"/>
    <property type="match status" value="1"/>
</dbReference>
<name>A0A3S9UW99_9BACL</name>
<keyword evidence="5 6" id="KW-0472">Membrane</keyword>
<keyword evidence="3 6" id="KW-0812">Transmembrane</keyword>